<dbReference type="EMBL" id="CADIJQ010000001">
    <property type="protein sequence ID" value="CAB3657673.1"/>
    <property type="molecule type" value="Genomic_DNA"/>
</dbReference>
<dbReference type="RefSeq" id="WP_175168587.1">
    <property type="nucleotide sequence ID" value="NZ_CADIJQ010000001.1"/>
</dbReference>
<proteinExistence type="predicted"/>
<accession>A0A6S6Z2V4</accession>
<gene>
    <name evidence="1" type="ORF">LMG3441_00386</name>
</gene>
<reference evidence="1 2" key="1">
    <citation type="submission" date="2020-04" db="EMBL/GenBank/DDBJ databases">
        <authorList>
            <person name="De Canck E."/>
        </authorList>
    </citation>
    <scope>NUCLEOTIDE SEQUENCE [LARGE SCALE GENOMIC DNA]</scope>
    <source>
        <strain evidence="1 2">LMG 3441</strain>
    </source>
</reference>
<evidence type="ECO:0000313" key="2">
    <source>
        <dbReference type="Proteomes" id="UP000494269"/>
    </source>
</evidence>
<dbReference type="AlphaFoldDB" id="A0A6S6Z2V4"/>
<name>A0A6S6Z2V4_9BURK</name>
<keyword evidence="2" id="KW-1185">Reference proteome</keyword>
<sequence length="285" mass="31596">MTKTEYLARSAPFIHWLASIVSGQVPLDYRHENGVDASLKDALDRYSWPNKRIDIPTPEGQLSIPAHSNFLVNAALLQRLQAGLRRCLDQTPVNDAELAHWAEAIMRWGGVFTKRGNGPWLDSKRVGFSTYLRPVLQALSDPGGSAHKALPDLRSNAGTTKIHSLALPDFVIYDSRVAAALAWLALRWSQQEGIAVPAQLRFACMRANTSKANLKMRSPNQTLFPYFAATGPLREHQRHATWNMRANWIICAAAAQSTAAAWTARQIEAALFMMGADLAPAMRDR</sequence>
<organism evidence="1 2">
    <name type="scientific">Achromobacter kerstersii</name>
    <dbReference type="NCBI Taxonomy" id="1353890"/>
    <lineage>
        <taxon>Bacteria</taxon>
        <taxon>Pseudomonadati</taxon>
        <taxon>Pseudomonadota</taxon>
        <taxon>Betaproteobacteria</taxon>
        <taxon>Burkholderiales</taxon>
        <taxon>Alcaligenaceae</taxon>
        <taxon>Achromobacter</taxon>
    </lineage>
</organism>
<evidence type="ECO:0000313" key="1">
    <source>
        <dbReference type="EMBL" id="CAB3657673.1"/>
    </source>
</evidence>
<protein>
    <submittedName>
        <fullName evidence="1">Uncharacterized protein</fullName>
    </submittedName>
</protein>
<dbReference type="Proteomes" id="UP000494269">
    <property type="component" value="Unassembled WGS sequence"/>
</dbReference>